<sequence>MVNNHVCTSAGNNLRSFKKNMEGVTTKVILCLYI</sequence>
<reference evidence="1" key="1">
    <citation type="submission" date="2014-09" db="EMBL/GenBank/DDBJ databases">
        <authorList>
            <person name="Magalhaes I.L.F."/>
            <person name="Oliveira U."/>
            <person name="Santos F.R."/>
            <person name="Vidigal T.H.D.A."/>
            <person name="Brescovit A.D."/>
            <person name="Santos A.J."/>
        </authorList>
    </citation>
    <scope>NUCLEOTIDE SEQUENCE</scope>
    <source>
        <tissue evidence="1">Shoot tissue taken approximately 20 cm above the soil surface</tissue>
    </source>
</reference>
<evidence type="ECO:0000313" key="1">
    <source>
        <dbReference type="EMBL" id="JAD92003.1"/>
    </source>
</evidence>
<dbReference type="AlphaFoldDB" id="A0A0A9DZ66"/>
<protein>
    <submittedName>
        <fullName evidence="1">Uncharacterized protein</fullName>
    </submittedName>
</protein>
<reference evidence="1" key="2">
    <citation type="journal article" date="2015" name="Data Brief">
        <title>Shoot transcriptome of the giant reed, Arundo donax.</title>
        <authorList>
            <person name="Barrero R.A."/>
            <person name="Guerrero F.D."/>
            <person name="Moolhuijzen P."/>
            <person name="Goolsby J.A."/>
            <person name="Tidwell J."/>
            <person name="Bellgard S.E."/>
            <person name="Bellgard M.I."/>
        </authorList>
    </citation>
    <scope>NUCLEOTIDE SEQUENCE</scope>
    <source>
        <tissue evidence="1">Shoot tissue taken approximately 20 cm above the soil surface</tissue>
    </source>
</reference>
<name>A0A0A9DZ66_ARUDO</name>
<dbReference type="EMBL" id="GBRH01205892">
    <property type="protein sequence ID" value="JAD92003.1"/>
    <property type="molecule type" value="Transcribed_RNA"/>
</dbReference>
<accession>A0A0A9DZ66</accession>
<proteinExistence type="predicted"/>
<organism evidence="1">
    <name type="scientific">Arundo donax</name>
    <name type="common">Giant reed</name>
    <name type="synonym">Donax arundinaceus</name>
    <dbReference type="NCBI Taxonomy" id="35708"/>
    <lineage>
        <taxon>Eukaryota</taxon>
        <taxon>Viridiplantae</taxon>
        <taxon>Streptophyta</taxon>
        <taxon>Embryophyta</taxon>
        <taxon>Tracheophyta</taxon>
        <taxon>Spermatophyta</taxon>
        <taxon>Magnoliopsida</taxon>
        <taxon>Liliopsida</taxon>
        <taxon>Poales</taxon>
        <taxon>Poaceae</taxon>
        <taxon>PACMAD clade</taxon>
        <taxon>Arundinoideae</taxon>
        <taxon>Arundineae</taxon>
        <taxon>Arundo</taxon>
    </lineage>
</organism>